<dbReference type="GO" id="GO:0016567">
    <property type="term" value="P:protein ubiquitination"/>
    <property type="evidence" value="ECO:0007669"/>
    <property type="project" value="UniProtKB-UniPathway"/>
</dbReference>
<keyword evidence="6 8" id="KW-0863">Zinc-finger</keyword>
<dbReference type="PANTHER" id="PTHR46076:SF3">
    <property type="entry name" value="E3 UBIQUITIN-PROTEIN LIGASE RING1"/>
    <property type="match status" value="1"/>
</dbReference>
<evidence type="ECO:0000256" key="1">
    <source>
        <dbReference type="ARBA" id="ARBA00000900"/>
    </source>
</evidence>
<proteinExistence type="predicted"/>
<dbReference type="WBParaSite" id="HPLM_0000676901-mRNA-1">
    <property type="protein sequence ID" value="HPLM_0000676901-mRNA-1"/>
    <property type="gene ID" value="HPLM_0000676901"/>
</dbReference>
<dbReference type="Pfam" id="PF13923">
    <property type="entry name" value="zf-C3HC4_2"/>
    <property type="match status" value="1"/>
</dbReference>
<dbReference type="InterPro" id="IPR013083">
    <property type="entry name" value="Znf_RING/FYVE/PHD"/>
</dbReference>
<dbReference type="SUPFAM" id="SSF57850">
    <property type="entry name" value="RING/U-box"/>
    <property type="match status" value="1"/>
</dbReference>
<comment type="catalytic activity">
    <reaction evidence="1">
        <text>S-ubiquitinyl-[E2 ubiquitin-conjugating enzyme]-L-cysteine + [acceptor protein]-L-lysine = [E2 ubiquitin-conjugating enzyme]-L-cysteine + N(6)-ubiquitinyl-[acceptor protein]-L-lysine.</text>
        <dbReference type="EC" id="2.3.2.27"/>
    </reaction>
</comment>
<dbReference type="GO" id="GO:0008270">
    <property type="term" value="F:zinc ion binding"/>
    <property type="evidence" value="ECO:0007669"/>
    <property type="project" value="UniProtKB-KW"/>
</dbReference>
<dbReference type="GO" id="GO:0031519">
    <property type="term" value="C:PcG protein complex"/>
    <property type="evidence" value="ECO:0007669"/>
    <property type="project" value="TreeGrafter"/>
</dbReference>
<name>A0A0N4W930_HAEPC</name>
<dbReference type="GO" id="GO:0061630">
    <property type="term" value="F:ubiquitin protein ligase activity"/>
    <property type="evidence" value="ECO:0007669"/>
    <property type="project" value="UniProtKB-EC"/>
</dbReference>
<evidence type="ECO:0000256" key="7">
    <source>
        <dbReference type="ARBA" id="ARBA00022833"/>
    </source>
</evidence>
<keyword evidence="5" id="KW-0479">Metal-binding</keyword>
<dbReference type="PROSITE" id="PS50089">
    <property type="entry name" value="ZF_RING_2"/>
    <property type="match status" value="1"/>
</dbReference>
<dbReference type="PANTHER" id="PTHR46076">
    <property type="entry name" value="E3 UBIQUITIN-PROTEIN LIGASE RING1 / RING 2 FAMILY MEMBER"/>
    <property type="match status" value="1"/>
</dbReference>
<evidence type="ECO:0000256" key="5">
    <source>
        <dbReference type="ARBA" id="ARBA00022723"/>
    </source>
</evidence>
<evidence type="ECO:0000313" key="10">
    <source>
        <dbReference type="WBParaSite" id="HPLM_0000676901-mRNA-1"/>
    </source>
</evidence>
<evidence type="ECO:0000256" key="6">
    <source>
        <dbReference type="ARBA" id="ARBA00022771"/>
    </source>
</evidence>
<evidence type="ECO:0000256" key="8">
    <source>
        <dbReference type="PROSITE-ProRule" id="PRU00175"/>
    </source>
</evidence>
<reference evidence="10" key="1">
    <citation type="submission" date="2017-02" db="UniProtKB">
        <authorList>
            <consortium name="WormBaseParasite"/>
        </authorList>
    </citation>
    <scope>IDENTIFICATION</scope>
</reference>
<dbReference type="Gene3D" id="3.30.40.10">
    <property type="entry name" value="Zinc/RING finger domain, C3HC4 (zinc finger)"/>
    <property type="match status" value="1"/>
</dbReference>
<dbReference type="UniPathway" id="UPA00143"/>
<dbReference type="AlphaFoldDB" id="A0A0N4W930"/>
<keyword evidence="4" id="KW-0808">Transferase</keyword>
<dbReference type="InterPro" id="IPR017907">
    <property type="entry name" value="Znf_RING_CS"/>
</dbReference>
<organism evidence="10">
    <name type="scientific">Haemonchus placei</name>
    <name type="common">Barber's pole worm</name>
    <dbReference type="NCBI Taxonomy" id="6290"/>
    <lineage>
        <taxon>Eukaryota</taxon>
        <taxon>Metazoa</taxon>
        <taxon>Ecdysozoa</taxon>
        <taxon>Nematoda</taxon>
        <taxon>Chromadorea</taxon>
        <taxon>Rhabditida</taxon>
        <taxon>Rhabditina</taxon>
        <taxon>Rhabditomorpha</taxon>
        <taxon>Strongyloidea</taxon>
        <taxon>Trichostrongylidae</taxon>
        <taxon>Haemonchus</taxon>
    </lineage>
</organism>
<dbReference type="PROSITE" id="PS00518">
    <property type="entry name" value="ZF_RING_1"/>
    <property type="match status" value="1"/>
</dbReference>
<evidence type="ECO:0000259" key="9">
    <source>
        <dbReference type="PROSITE" id="PS50089"/>
    </source>
</evidence>
<dbReference type="GO" id="GO:0003682">
    <property type="term" value="F:chromatin binding"/>
    <property type="evidence" value="ECO:0007669"/>
    <property type="project" value="TreeGrafter"/>
</dbReference>
<comment type="pathway">
    <text evidence="2">Protein modification; protein ubiquitination.</text>
</comment>
<evidence type="ECO:0000256" key="4">
    <source>
        <dbReference type="ARBA" id="ARBA00022679"/>
    </source>
</evidence>
<feature type="domain" description="RING-type" evidence="9">
    <location>
        <begin position="37"/>
        <end position="62"/>
    </location>
</feature>
<protein>
    <recommendedName>
        <fullName evidence="3">RING-type E3 ubiquitin transferase</fullName>
        <ecNumber evidence="3">2.3.2.27</ecNumber>
    </recommendedName>
</protein>
<keyword evidence="7" id="KW-0862">Zinc</keyword>
<dbReference type="InterPro" id="IPR001841">
    <property type="entry name" value="Znf_RING"/>
</dbReference>
<dbReference type="GO" id="GO:0000151">
    <property type="term" value="C:ubiquitin ligase complex"/>
    <property type="evidence" value="ECO:0007669"/>
    <property type="project" value="InterPro"/>
</dbReference>
<dbReference type="InterPro" id="IPR043540">
    <property type="entry name" value="RING1/RING2"/>
</dbReference>
<evidence type="ECO:0000256" key="3">
    <source>
        <dbReference type="ARBA" id="ARBA00012483"/>
    </source>
</evidence>
<accession>A0A0N4W930</accession>
<sequence>LQVRTPHKSLADNTELRLRAGTLSTELTHDSNLPIQECLHRFCAECITTALFRGNKECPTCRKKLVSKRSLRPDPNFDSLIAKVTLNSFHNQRFNRQKFLENTASAFLQQSCGILPLPDISYKLRQHRFAMVFFRYGQTEKHTKTSNQLLRKNLPLKPIWTLCAVQ</sequence>
<evidence type="ECO:0000256" key="2">
    <source>
        <dbReference type="ARBA" id="ARBA00004906"/>
    </source>
</evidence>
<dbReference type="EC" id="2.3.2.27" evidence="3"/>